<name>A0ACB8SDU2_9AGAM</name>
<dbReference type="Proteomes" id="UP000814140">
    <property type="component" value="Unassembled WGS sequence"/>
</dbReference>
<evidence type="ECO:0000313" key="1">
    <source>
        <dbReference type="EMBL" id="KAI0054393.1"/>
    </source>
</evidence>
<reference evidence="1" key="1">
    <citation type="submission" date="2021-03" db="EMBL/GenBank/DDBJ databases">
        <authorList>
            <consortium name="DOE Joint Genome Institute"/>
            <person name="Ahrendt S."/>
            <person name="Looney B.P."/>
            <person name="Miyauchi S."/>
            <person name="Morin E."/>
            <person name="Drula E."/>
            <person name="Courty P.E."/>
            <person name="Chicoki N."/>
            <person name="Fauchery L."/>
            <person name="Kohler A."/>
            <person name="Kuo A."/>
            <person name="Labutti K."/>
            <person name="Pangilinan J."/>
            <person name="Lipzen A."/>
            <person name="Riley R."/>
            <person name="Andreopoulos W."/>
            <person name="He G."/>
            <person name="Johnson J."/>
            <person name="Barry K.W."/>
            <person name="Grigoriev I.V."/>
            <person name="Nagy L."/>
            <person name="Hibbett D."/>
            <person name="Henrissat B."/>
            <person name="Matheny P.B."/>
            <person name="Labbe J."/>
            <person name="Martin F."/>
        </authorList>
    </citation>
    <scope>NUCLEOTIDE SEQUENCE</scope>
    <source>
        <strain evidence="1">HHB10654</strain>
    </source>
</reference>
<organism evidence="1 2">
    <name type="scientific">Artomyces pyxidatus</name>
    <dbReference type="NCBI Taxonomy" id="48021"/>
    <lineage>
        <taxon>Eukaryota</taxon>
        <taxon>Fungi</taxon>
        <taxon>Dikarya</taxon>
        <taxon>Basidiomycota</taxon>
        <taxon>Agaricomycotina</taxon>
        <taxon>Agaricomycetes</taxon>
        <taxon>Russulales</taxon>
        <taxon>Auriscalpiaceae</taxon>
        <taxon>Artomyces</taxon>
    </lineage>
</organism>
<proteinExistence type="predicted"/>
<dbReference type="EMBL" id="MU277457">
    <property type="protein sequence ID" value="KAI0054393.1"/>
    <property type="molecule type" value="Genomic_DNA"/>
</dbReference>
<sequence>RLLTLRGCPIQIDVTDPDAEAADFRLASELQAIYDEVRLEYEVNLELAINDRVAAHASGDEPPPLEPSPSPSRPRYAVVPDEDDIDRWRMVRFCIITKCNGPISPFNAWIPQDGIFRLNELKTVMEHFGLTKNDILTVWSSSKKEFQSKWVTDLFYLPPDRQTLLAVALGAAPIDGISAEVRLANSDHPVDLTLPGSDVKPPRTAPPEHPLISSVMANKSSASGPCATEWSPFAPGASRASGRQQKPKVARSARHLNPFATMGSTAAQEPTIPPTMFTATTNVHSGPPSGPQSGPSRVAAPKPGLLVNTFKAQKRGALAHAPSRVASSAGPSTQARRPAQFPLPPPTFVFGVDGSGNETVTEHYDLTDGWPF</sequence>
<reference evidence="1" key="2">
    <citation type="journal article" date="2022" name="New Phytol.">
        <title>Evolutionary transition to the ectomycorrhizal habit in the genomes of a hyperdiverse lineage of mushroom-forming fungi.</title>
        <authorList>
            <person name="Looney B."/>
            <person name="Miyauchi S."/>
            <person name="Morin E."/>
            <person name="Drula E."/>
            <person name="Courty P.E."/>
            <person name="Kohler A."/>
            <person name="Kuo A."/>
            <person name="LaButti K."/>
            <person name="Pangilinan J."/>
            <person name="Lipzen A."/>
            <person name="Riley R."/>
            <person name="Andreopoulos W."/>
            <person name="He G."/>
            <person name="Johnson J."/>
            <person name="Nolan M."/>
            <person name="Tritt A."/>
            <person name="Barry K.W."/>
            <person name="Grigoriev I.V."/>
            <person name="Nagy L.G."/>
            <person name="Hibbett D."/>
            <person name="Henrissat B."/>
            <person name="Matheny P.B."/>
            <person name="Labbe J."/>
            <person name="Martin F.M."/>
        </authorList>
    </citation>
    <scope>NUCLEOTIDE SEQUENCE</scope>
    <source>
        <strain evidence="1">HHB10654</strain>
    </source>
</reference>
<comment type="caution">
    <text evidence="1">The sequence shown here is derived from an EMBL/GenBank/DDBJ whole genome shotgun (WGS) entry which is preliminary data.</text>
</comment>
<evidence type="ECO:0000313" key="2">
    <source>
        <dbReference type="Proteomes" id="UP000814140"/>
    </source>
</evidence>
<protein>
    <submittedName>
        <fullName evidence="1">Uncharacterized protein</fullName>
    </submittedName>
</protein>
<feature type="non-terminal residue" evidence="1">
    <location>
        <position position="1"/>
    </location>
</feature>
<gene>
    <name evidence="1" type="ORF">BV25DRAFT_1922721</name>
</gene>
<keyword evidence="2" id="KW-1185">Reference proteome</keyword>
<accession>A0ACB8SDU2</accession>